<accession>A0A0A8ZTU5</accession>
<sequence length="45" mass="5275">MKALKYQDRPRKREKTSPTGKLHETFYTSNGRNNLKLVLHAGLYL</sequence>
<organism evidence="2">
    <name type="scientific">Arundo donax</name>
    <name type="common">Giant reed</name>
    <name type="synonym">Donax arundinaceus</name>
    <dbReference type="NCBI Taxonomy" id="35708"/>
    <lineage>
        <taxon>Eukaryota</taxon>
        <taxon>Viridiplantae</taxon>
        <taxon>Streptophyta</taxon>
        <taxon>Embryophyta</taxon>
        <taxon>Tracheophyta</taxon>
        <taxon>Spermatophyta</taxon>
        <taxon>Magnoliopsida</taxon>
        <taxon>Liliopsida</taxon>
        <taxon>Poales</taxon>
        <taxon>Poaceae</taxon>
        <taxon>PACMAD clade</taxon>
        <taxon>Arundinoideae</taxon>
        <taxon>Arundineae</taxon>
        <taxon>Arundo</taxon>
    </lineage>
</organism>
<protein>
    <submittedName>
        <fullName evidence="2">Uncharacterized protein</fullName>
    </submittedName>
</protein>
<proteinExistence type="predicted"/>
<evidence type="ECO:0000256" key="1">
    <source>
        <dbReference type="SAM" id="MobiDB-lite"/>
    </source>
</evidence>
<reference evidence="2" key="1">
    <citation type="submission" date="2014-09" db="EMBL/GenBank/DDBJ databases">
        <authorList>
            <person name="Magalhaes I.L.F."/>
            <person name="Oliveira U."/>
            <person name="Santos F.R."/>
            <person name="Vidigal T.H.D.A."/>
            <person name="Brescovit A.D."/>
            <person name="Santos A.J."/>
        </authorList>
    </citation>
    <scope>NUCLEOTIDE SEQUENCE</scope>
    <source>
        <tissue evidence="2">Shoot tissue taken approximately 20 cm above the soil surface</tissue>
    </source>
</reference>
<reference evidence="2" key="2">
    <citation type="journal article" date="2015" name="Data Brief">
        <title>Shoot transcriptome of the giant reed, Arundo donax.</title>
        <authorList>
            <person name="Barrero R.A."/>
            <person name="Guerrero F.D."/>
            <person name="Moolhuijzen P."/>
            <person name="Goolsby J.A."/>
            <person name="Tidwell J."/>
            <person name="Bellgard S.E."/>
            <person name="Bellgard M.I."/>
        </authorList>
    </citation>
    <scope>NUCLEOTIDE SEQUENCE</scope>
    <source>
        <tissue evidence="2">Shoot tissue taken approximately 20 cm above the soil surface</tissue>
    </source>
</reference>
<dbReference type="EMBL" id="GBRH01259638">
    <property type="protein sequence ID" value="JAD38257.1"/>
    <property type="molecule type" value="Transcribed_RNA"/>
</dbReference>
<dbReference type="AlphaFoldDB" id="A0A0A8ZTU5"/>
<feature type="compositionally biased region" description="Basic and acidic residues" evidence="1">
    <location>
        <begin position="1"/>
        <end position="11"/>
    </location>
</feature>
<feature type="region of interest" description="Disordered" evidence="1">
    <location>
        <begin position="1"/>
        <end position="27"/>
    </location>
</feature>
<name>A0A0A8ZTU5_ARUDO</name>
<evidence type="ECO:0000313" key="2">
    <source>
        <dbReference type="EMBL" id="JAD38257.1"/>
    </source>
</evidence>